<keyword evidence="1" id="KW-0282">Flagellum</keyword>
<keyword evidence="1" id="KW-0969">Cilium</keyword>
<protein>
    <submittedName>
        <fullName evidence="1">Flagellar protein FliT</fullName>
    </submittedName>
</protein>
<keyword evidence="2" id="KW-1185">Reference proteome</keyword>
<dbReference type="AlphaFoldDB" id="A0A511QAN3"/>
<name>A0A511QAN3_9VIBR</name>
<dbReference type="Proteomes" id="UP000321922">
    <property type="component" value="Unassembled WGS sequence"/>
</dbReference>
<gene>
    <name evidence="1" type="ORF">VSA01S_04370</name>
</gene>
<evidence type="ECO:0000313" key="2">
    <source>
        <dbReference type="Proteomes" id="UP000321922"/>
    </source>
</evidence>
<sequence>MTCSFRKISDIDQLIAKEMEKSEINSEEILHLVDTREQLLSTLLSMVDKNPSLKHQPEWQELVTRTKSIVDMMQIETDHVGKELNKFRYGQRSLQQYKKFT</sequence>
<dbReference type="EMBL" id="BJXJ01000003">
    <property type="protein sequence ID" value="GEM74325.1"/>
    <property type="molecule type" value="Genomic_DNA"/>
</dbReference>
<proteinExistence type="predicted"/>
<comment type="caution">
    <text evidence="1">The sequence shown here is derived from an EMBL/GenBank/DDBJ whole genome shotgun (WGS) entry which is preliminary data.</text>
</comment>
<reference evidence="1 2" key="1">
    <citation type="submission" date="2019-07" db="EMBL/GenBank/DDBJ databases">
        <title>Whole genome shotgun sequence of Vibrio sagamiensis NBRC 104589.</title>
        <authorList>
            <person name="Hosoyama A."/>
            <person name="Uohara A."/>
            <person name="Ohji S."/>
            <person name="Ichikawa N."/>
        </authorList>
    </citation>
    <scope>NUCLEOTIDE SEQUENCE [LARGE SCALE GENOMIC DNA]</scope>
    <source>
        <strain evidence="1 2">NBRC 104589</strain>
    </source>
</reference>
<dbReference type="OrthoDB" id="5905433at2"/>
<keyword evidence="1" id="KW-0966">Cell projection</keyword>
<organism evidence="1 2">
    <name type="scientific">Vibrio sagamiensis NBRC 104589</name>
    <dbReference type="NCBI Taxonomy" id="1219064"/>
    <lineage>
        <taxon>Bacteria</taxon>
        <taxon>Pseudomonadati</taxon>
        <taxon>Pseudomonadota</taxon>
        <taxon>Gammaproteobacteria</taxon>
        <taxon>Vibrionales</taxon>
        <taxon>Vibrionaceae</taxon>
        <taxon>Vibrio</taxon>
    </lineage>
</organism>
<accession>A0A511QAN3</accession>
<evidence type="ECO:0000313" key="1">
    <source>
        <dbReference type="EMBL" id="GEM74325.1"/>
    </source>
</evidence>
<dbReference type="RefSeq" id="WP_039980123.1">
    <property type="nucleotide sequence ID" value="NZ_BAOJ01000028.1"/>
</dbReference>